<evidence type="ECO:0008006" key="5">
    <source>
        <dbReference type="Google" id="ProtNLM"/>
    </source>
</evidence>
<reference evidence="3 4" key="1">
    <citation type="submission" date="2021-08" db="EMBL/GenBank/DDBJ databases">
        <title>WGS assembly of Ceratopteris richardii.</title>
        <authorList>
            <person name="Marchant D.B."/>
            <person name="Chen G."/>
            <person name="Jenkins J."/>
            <person name="Shu S."/>
            <person name="Leebens-Mack J."/>
            <person name="Grimwood J."/>
            <person name="Schmutz J."/>
            <person name="Soltis P."/>
            <person name="Soltis D."/>
            <person name="Chen Z.-H."/>
        </authorList>
    </citation>
    <scope>NUCLEOTIDE SEQUENCE [LARGE SCALE GENOMIC DNA]</scope>
    <source>
        <strain evidence="3">Whitten #5841</strain>
        <tissue evidence="3">Leaf</tissue>
    </source>
</reference>
<dbReference type="FunFam" id="1.25.40.10:FF:000031">
    <property type="entry name" value="Pentatricopeptide repeat-containing protein mitochondrial"/>
    <property type="match status" value="2"/>
</dbReference>
<feature type="repeat" description="PPR" evidence="2">
    <location>
        <begin position="566"/>
        <end position="600"/>
    </location>
</feature>
<protein>
    <recommendedName>
        <fullName evidence="5">Pentatricopeptide repeat-containing protein</fullName>
    </recommendedName>
</protein>
<evidence type="ECO:0000256" key="2">
    <source>
        <dbReference type="PROSITE-ProRule" id="PRU00708"/>
    </source>
</evidence>
<dbReference type="PROSITE" id="PS51375">
    <property type="entry name" value="PPR"/>
    <property type="match status" value="5"/>
</dbReference>
<dbReference type="InterPro" id="IPR011990">
    <property type="entry name" value="TPR-like_helical_dom_sf"/>
</dbReference>
<dbReference type="GO" id="GO:0003723">
    <property type="term" value="F:RNA binding"/>
    <property type="evidence" value="ECO:0007669"/>
    <property type="project" value="InterPro"/>
</dbReference>
<dbReference type="SUPFAM" id="SSF48452">
    <property type="entry name" value="TPR-like"/>
    <property type="match status" value="1"/>
</dbReference>
<comment type="caution">
    <text evidence="3">The sequence shown here is derived from an EMBL/GenBank/DDBJ whole genome shotgun (WGS) entry which is preliminary data.</text>
</comment>
<dbReference type="PANTHER" id="PTHR47926:SF382">
    <property type="entry name" value="PENTACOTRIPEPTIDE-REPEAT REGION OF PRORP DOMAIN-CONTAINING PROTEIN"/>
    <property type="match status" value="1"/>
</dbReference>
<dbReference type="FunFam" id="1.25.40.10:FF:000344">
    <property type="entry name" value="Pentatricopeptide repeat-containing protein"/>
    <property type="match status" value="1"/>
</dbReference>
<dbReference type="GO" id="GO:0009451">
    <property type="term" value="P:RNA modification"/>
    <property type="evidence" value="ECO:0007669"/>
    <property type="project" value="InterPro"/>
</dbReference>
<gene>
    <name evidence="3" type="ORF">KP509_23G038700</name>
</gene>
<dbReference type="InterPro" id="IPR046960">
    <property type="entry name" value="PPR_At4g14850-like_plant"/>
</dbReference>
<dbReference type="PANTHER" id="PTHR47926">
    <property type="entry name" value="PENTATRICOPEPTIDE REPEAT-CONTAINING PROTEIN"/>
    <property type="match status" value="1"/>
</dbReference>
<dbReference type="GO" id="GO:0048731">
    <property type="term" value="P:system development"/>
    <property type="evidence" value="ECO:0007669"/>
    <property type="project" value="UniProtKB-ARBA"/>
</dbReference>
<proteinExistence type="predicted"/>
<dbReference type="OrthoDB" id="509099at2759"/>
<dbReference type="EMBL" id="CM035428">
    <property type="protein sequence ID" value="KAH7301712.1"/>
    <property type="molecule type" value="Genomic_DNA"/>
</dbReference>
<feature type="repeat" description="PPR" evidence="2">
    <location>
        <begin position="668"/>
        <end position="702"/>
    </location>
</feature>
<dbReference type="NCBIfam" id="TIGR00756">
    <property type="entry name" value="PPR"/>
    <property type="match status" value="7"/>
</dbReference>
<sequence>MDLLEYQQIPLFSIPSCTAKRNIKTALDITGSSKDLDLITSKRWELRTSLASERSEETVKKENYIRKRKLFPWANCTLDEALALLDSSSIFEASVEDLVNILQKCRRKGEPSCFLRLLAHIRAFGHEADPCLGNDLVSALAEAGHVDSAQQVFDRLEVRSRSSCNSLIACYIKHGQSLLALRFYQCLGPDDLQRLSIRSFVALIKACTKSNNLKLGSQIHAFVSWKGLLQGDKYLGSALVDMYAKCGKLSEAEELFNSLSARDVVSWNALISGYVRHGFGEEALKLFQKMQLEGCKPTAVTFVSCLKACTLLKDMDQCQIFDAEVRSNGLEHDPFVGIALIDMHAKCGFLERAEEAFQELPTRNVVSWTALMKGYIDHGRAEQALTCFEKMQEEGVSPDAAAFLCALKSCSRTGNIVMGQKLHADISRMSVERDHLLDCALVDMYCKFGLLNKAQEIFMELPTKDVMLWNTLMGGFIDHGQGDKALWCYDQMLQNDICLSSVSFVLGLKACGNLLDIQKGKEIHVEVCKRDLERDLHVGSTLVDMYSKCGALEIAQEVFDKLSSQDVVSWTSLIGGYTDHGKGLEALIRFKLMQDEGIAPNAVTFSCILKACGNEGAVRKGRETHAMIAKTELLEKESIVGSALVYMYAKCGLPARAKEAFDVEAVQDIITRNVLIAGYAQLGECGTALNILNEMIGEGEKPTPVTFVSILNACSHAGLVDLGLMCFDRMKTDFSMVPSVEHHTCVIDLLCRAGQIENALSLINEMQISPDLAIWHSLLGACQQGGNVELGKHAFEHAVHIDGLDATAYVSWSNVYHDDEG</sequence>
<dbReference type="Proteomes" id="UP000825935">
    <property type="component" value="Chromosome 23"/>
</dbReference>
<dbReference type="Pfam" id="PF13041">
    <property type="entry name" value="PPR_2"/>
    <property type="match status" value="4"/>
</dbReference>
<dbReference type="InterPro" id="IPR002885">
    <property type="entry name" value="PPR_rpt"/>
</dbReference>
<feature type="repeat" description="PPR" evidence="2">
    <location>
        <begin position="465"/>
        <end position="499"/>
    </location>
</feature>
<evidence type="ECO:0000313" key="4">
    <source>
        <dbReference type="Proteomes" id="UP000825935"/>
    </source>
</evidence>
<dbReference type="Gene3D" id="1.25.40.10">
    <property type="entry name" value="Tetratricopeptide repeat domain"/>
    <property type="match status" value="5"/>
</dbReference>
<feature type="repeat" description="PPR" evidence="2">
    <location>
        <begin position="263"/>
        <end position="297"/>
    </location>
</feature>
<keyword evidence="4" id="KW-1185">Reference proteome</keyword>
<keyword evidence="1" id="KW-0677">Repeat</keyword>
<name>A0A8T2RZJ4_CERRI</name>
<organism evidence="3 4">
    <name type="scientific">Ceratopteris richardii</name>
    <name type="common">Triangle waterfern</name>
    <dbReference type="NCBI Taxonomy" id="49495"/>
    <lineage>
        <taxon>Eukaryota</taxon>
        <taxon>Viridiplantae</taxon>
        <taxon>Streptophyta</taxon>
        <taxon>Embryophyta</taxon>
        <taxon>Tracheophyta</taxon>
        <taxon>Polypodiopsida</taxon>
        <taxon>Polypodiidae</taxon>
        <taxon>Polypodiales</taxon>
        <taxon>Pteridineae</taxon>
        <taxon>Pteridaceae</taxon>
        <taxon>Parkerioideae</taxon>
        <taxon>Ceratopteris</taxon>
    </lineage>
</organism>
<feature type="repeat" description="PPR" evidence="2">
    <location>
        <begin position="364"/>
        <end position="398"/>
    </location>
</feature>
<dbReference type="AlphaFoldDB" id="A0A8T2RZJ4"/>
<evidence type="ECO:0000256" key="1">
    <source>
        <dbReference type="ARBA" id="ARBA00022737"/>
    </source>
</evidence>
<evidence type="ECO:0000313" key="3">
    <source>
        <dbReference type="EMBL" id="KAH7301712.1"/>
    </source>
</evidence>
<accession>A0A8T2RZJ4</accession>
<dbReference type="FunFam" id="1.25.40.10:FF:000158">
    <property type="entry name" value="pentatricopeptide repeat-containing protein At2g33680"/>
    <property type="match status" value="1"/>
</dbReference>
<dbReference type="Pfam" id="PF01535">
    <property type="entry name" value="PPR"/>
    <property type="match status" value="6"/>
</dbReference>